<reference evidence="2 3" key="1">
    <citation type="submission" date="2017-07" db="EMBL/GenBank/DDBJ databases">
        <title>Draft whole genome sequences of clinical Proprionibacteriaceae strains.</title>
        <authorList>
            <person name="Bernier A.-M."/>
            <person name="Bernard K."/>
            <person name="Domingo M.-C."/>
        </authorList>
    </citation>
    <scope>NUCLEOTIDE SEQUENCE [LARGE SCALE GENOMIC DNA]</scope>
    <source>
        <strain evidence="2 3">NML 030167</strain>
    </source>
</reference>
<gene>
    <name evidence="2" type="ORF">CGZ94_13015</name>
</gene>
<dbReference type="AlphaFoldDB" id="A0A255GIK1"/>
<dbReference type="Pfam" id="PF11706">
    <property type="entry name" value="zf-CGNR"/>
    <property type="match status" value="1"/>
</dbReference>
<dbReference type="InterPro" id="IPR023286">
    <property type="entry name" value="ABATE_dom_sf"/>
</dbReference>
<evidence type="ECO:0000313" key="2">
    <source>
        <dbReference type="EMBL" id="OYO12814.1"/>
    </source>
</evidence>
<dbReference type="EMBL" id="NMVO01000014">
    <property type="protein sequence ID" value="OYO12814.1"/>
    <property type="molecule type" value="Genomic_DNA"/>
</dbReference>
<dbReference type="Proteomes" id="UP000215896">
    <property type="component" value="Unassembled WGS sequence"/>
</dbReference>
<keyword evidence="3" id="KW-1185">Reference proteome</keyword>
<protein>
    <recommendedName>
        <fullName evidence="1">Zinc finger CGNR domain-containing protein</fullName>
    </recommendedName>
</protein>
<sequence length="189" mass="20485">MSMTEWTWLGDHPAVDLANTIRIVDGQRVELIGTVDAFAEWADLEPAALPPARPRTEAELTRVHRLRDSAVRLLDAAVTGRELPAADVRAVNDAVRASATTRLIGGRVGATETEARDGTGLDGLLGVLAAAVVDLLGRDHLANLAVCHADGCGQFFHRARPNQRWCSPGCGNRARVDRHRHRRRATPTP</sequence>
<comment type="caution">
    <text evidence="2">The sequence shown here is derived from an EMBL/GenBank/DDBJ whole genome shotgun (WGS) entry which is preliminary data.</text>
</comment>
<dbReference type="InterPro" id="IPR021005">
    <property type="entry name" value="Znf_CGNR"/>
</dbReference>
<dbReference type="SUPFAM" id="SSF160904">
    <property type="entry name" value="Jann2411-like"/>
    <property type="match status" value="1"/>
</dbReference>
<evidence type="ECO:0000313" key="3">
    <source>
        <dbReference type="Proteomes" id="UP000215896"/>
    </source>
</evidence>
<feature type="domain" description="Zinc finger CGNR" evidence="1">
    <location>
        <begin position="144"/>
        <end position="183"/>
    </location>
</feature>
<organism evidence="2 3">
    <name type="scientific">Enemella evansiae</name>
    <dbReference type="NCBI Taxonomy" id="2016499"/>
    <lineage>
        <taxon>Bacteria</taxon>
        <taxon>Bacillati</taxon>
        <taxon>Actinomycetota</taxon>
        <taxon>Actinomycetes</taxon>
        <taxon>Propionibacteriales</taxon>
        <taxon>Propionibacteriaceae</taxon>
        <taxon>Enemella</taxon>
    </lineage>
</organism>
<proteinExistence type="predicted"/>
<accession>A0A255GIK1</accession>
<dbReference type="Pfam" id="PF07336">
    <property type="entry name" value="ABATE"/>
    <property type="match status" value="1"/>
</dbReference>
<dbReference type="InterPro" id="IPR010852">
    <property type="entry name" value="ABATE"/>
</dbReference>
<dbReference type="PANTHER" id="PTHR35525">
    <property type="entry name" value="BLL6575 PROTEIN"/>
    <property type="match status" value="1"/>
</dbReference>
<dbReference type="Gene3D" id="1.10.3300.10">
    <property type="entry name" value="Jann2411-like domain"/>
    <property type="match status" value="1"/>
</dbReference>
<name>A0A255GIK1_9ACTN</name>
<dbReference type="PANTHER" id="PTHR35525:SF3">
    <property type="entry name" value="BLL6575 PROTEIN"/>
    <property type="match status" value="1"/>
</dbReference>
<evidence type="ECO:0000259" key="1">
    <source>
        <dbReference type="Pfam" id="PF11706"/>
    </source>
</evidence>